<keyword evidence="2" id="KW-0812">Transmembrane</keyword>
<reference evidence="3" key="1">
    <citation type="journal article" date="2020" name="Nature">
        <title>Giant virus diversity and host interactions through global metagenomics.</title>
        <authorList>
            <person name="Schulz F."/>
            <person name="Roux S."/>
            <person name="Paez-Espino D."/>
            <person name="Jungbluth S."/>
            <person name="Walsh D.A."/>
            <person name="Denef V.J."/>
            <person name="McMahon K.D."/>
            <person name="Konstantinidis K.T."/>
            <person name="Eloe-Fadrosh E.A."/>
            <person name="Kyrpides N.C."/>
            <person name="Woyke T."/>
        </authorList>
    </citation>
    <scope>NUCLEOTIDE SEQUENCE</scope>
    <source>
        <strain evidence="3">GVMAG-S-1101178-127</strain>
    </source>
</reference>
<feature type="transmembrane region" description="Helical" evidence="2">
    <location>
        <begin position="31"/>
        <end position="48"/>
    </location>
</feature>
<keyword evidence="2" id="KW-0472">Membrane</keyword>
<dbReference type="AlphaFoldDB" id="A0A6C0K714"/>
<organism evidence="3">
    <name type="scientific">viral metagenome</name>
    <dbReference type="NCBI Taxonomy" id="1070528"/>
    <lineage>
        <taxon>unclassified sequences</taxon>
        <taxon>metagenomes</taxon>
        <taxon>organismal metagenomes</taxon>
    </lineage>
</organism>
<dbReference type="EMBL" id="MN740815">
    <property type="protein sequence ID" value="QHU13233.1"/>
    <property type="molecule type" value="Genomic_DNA"/>
</dbReference>
<proteinExistence type="predicted"/>
<feature type="region of interest" description="Disordered" evidence="1">
    <location>
        <begin position="63"/>
        <end position="83"/>
    </location>
</feature>
<evidence type="ECO:0000313" key="3">
    <source>
        <dbReference type="EMBL" id="QHU13233.1"/>
    </source>
</evidence>
<accession>A0A6C0K714</accession>
<evidence type="ECO:0000256" key="2">
    <source>
        <dbReference type="SAM" id="Phobius"/>
    </source>
</evidence>
<protein>
    <submittedName>
        <fullName evidence="3">Uncharacterized protein</fullName>
    </submittedName>
</protein>
<evidence type="ECO:0000256" key="1">
    <source>
        <dbReference type="SAM" id="MobiDB-lite"/>
    </source>
</evidence>
<sequence length="83" mass="9328">MNWLLFAFTAVLFYAFVPGVLVRLPPGGSKMVVTAVHAALFALVLCFTRRTAESYLGREGMDTKKTKKVDTDEDDKEKKDKKD</sequence>
<name>A0A6C0K714_9ZZZZ</name>
<keyword evidence="2" id="KW-1133">Transmembrane helix</keyword>